<gene>
    <name evidence="1" type="ordered locus">Tcur_1284</name>
</gene>
<keyword evidence="2" id="KW-1185">Reference proteome</keyword>
<dbReference type="HOGENOM" id="CLU_3123694_0_0_11"/>
<dbReference type="Proteomes" id="UP000001918">
    <property type="component" value="Chromosome"/>
</dbReference>
<proteinExistence type="predicted"/>
<sequence>MRDVRIAARVTEGAGREKANSILADVHAPVPHEALQAAEPELVRWRPTAA</sequence>
<dbReference type="AlphaFoldDB" id="D1A9H1"/>
<name>D1A9H1_THECD</name>
<protein>
    <submittedName>
        <fullName evidence="1">Uncharacterized protein</fullName>
    </submittedName>
</protein>
<evidence type="ECO:0000313" key="2">
    <source>
        <dbReference type="Proteomes" id="UP000001918"/>
    </source>
</evidence>
<accession>D1A9H1</accession>
<dbReference type="KEGG" id="tcu:Tcur_1284"/>
<dbReference type="EMBL" id="CP001738">
    <property type="protein sequence ID" value="ACY96867.1"/>
    <property type="molecule type" value="Genomic_DNA"/>
</dbReference>
<organism evidence="1 2">
    <name type="scientific">Thermomonospora curvata (strain ATCC 19995 / DSM 43183 / JCM 3096 / KCTC 9072 / NBRC 15933 / NCIMB 10081 / Henssen B9)</name>
    <dbReference type="NCBI Taxonomy" id="471852"/>
    <lineage>
        <taxon>Bacteria</taxon>
        <taxon>Bacillati</taxon>
        <taxon>Actinomycetota</taxon>
        <taxon>Actinomycetes</taxon>
        <taxon>Streptosporangiales</taxon>
        <taxon>Thermomonosporaceae</taxon>
        <taxon>Thermomonospora</taxon>
    </lineage>
</organism>
<dbReference type="STRING" id="471852.Tcur_1284"/>
<evidence type="ECO:0000313" key="1">
    <source>
        <dbReference type="EMBL" id="ACY96867.1"/>
    </source>
</evidence>
<reference evidence="1 2" key="1">
    <citation type="journal article" date="2011" name="Stand. Genomic Sci.">
        <title>Complete genome sequence of Thermomonospora curvata type strain (B9).</title>
        <authorList>
            <person name="Chertkov O."/>
            <person name="Sikorski J."/>
            <person name="Nolan M."/>
            <person name="Lapidus A."/>
            <person name="Lucas S."/>
            <person name="Del Rio T.G."/>
            <person name="Tice H."/>
            <person name="Cheng J.F."/>
            <person name="Goodwin L."/>
            <person name="Pitluck S."/>
            <person name="Liolios K."/>
            <person name="Ivanova N."/>
            <person name="Mavromatis K."/>
            <person name="Mikhailova N."/>
            <person name="Ovchinnikova G."/>
            <person name="Pati A."/>
            <person name="Chen A."/>
            <person name="Palaniappan K."/>
            <person name="Djao O.D."/>
            <person name="Land M."/>
            <person name="Hauser L."/>
            <person name="Chang Y.J."/>
            <person name="Jeffries C.D."/>
            <person name="Brettin T."/>
            <person name="Han C."/>
            <person name="Detter J.C."/>
            <person name="Rohde M."/>
            <person name="Goker M."/>
            <person name="Woyke T."/>
            <person name="Bristow J."/>
            <person name="Eisen J.A."/>
            <person name="Markowitz V."/>
            <person name="Hugenholtz P."/>
            <person name="Klenk H.P."/>
            <person name="Kyrpides N.C."/>
        </authorList>
    </citation>
    <scope>NUCLEOTIDE SEQUENCE [LARGE SCALE GENOMIC DNA]</scope>
    <source>
        <strain evidence="2">ATCC 19995 / DSM 43183 / JCM 3096 / KCTC 9072 / NBRC 15933 / NCIMB 10081 / Henssen B9</strain>
    </source>
</reference>